<comment type="caution">
    <text evidence="5">The sequence shown here is derived from an EMBL/GenBank/DDBJ whole genome shotgun (WGS) entry which is preliminary data.</text>
</comment>
<dbReference type="PANTHER" id="PTHR30290:SF38">
    <property type="entry name" value="D,D-DIPEPTIDE-BINDING PERIPLASMIC PROTEIN DDPA-RELATED"/>
    <property type="match status" value="1"/>
</dbReference>
<evidence type="ECO:0000256" key="2">
    <source>
        <dbReference type="ARBA" id="ARBA00005695"/>
    </source>
</evidence>
<dbReference type="PANTHER" id="PTHR30290">
    <property type="entry name" value="PERIPLASMIC BINDING COMPONENT OF ABC TRANSPORTER"/>
    <property type="match status" value="1"/>
</dbReference>
<accession>A0A844HQD2</accession>
<keyword evidence="6" id="KW-1185">Reference proteome</keyword>
<evidence type="ECO:0000259" key="4">
    <source>
        <dbReference type="Pfam" id="PF00496"/>
    </source>
</evidence>
<dbReference type="OrthoDB" id="9803988at2"/>
<sequence length="560" mass="61518">MLDSKNSSAPLVKLSLTTLSALDNPAHRRPGERPIRAEGAGRKLASRSAYHPWGGREVKNALRFGAVILAAGLGGAVLPAYAADTDIKIVLSEDLDLLEPCMATRSNIGRVIMENVSETLTEYDTRNGKGLMPRLAESWSQQPDGSWRFKLREGVKFSDGTTFDAKDVKHSFDRVMSDKITCESQRYFGGMTVTPEVVDDLTIDFKADPVQPILPLLLSLVTIVPEETPIEFIRSPIGTGPYALTDWKPGQQIVLSRRDDYWGEAPKVTQATYLFRTDPSVRAAMVATGEADIAPSIAREDANTPATDFTYLDSETVYIRLDSSVAPVSDLRVRKALNMAIDRQAFIGTLLPEGTELAVALFPPTTAGWNPDIKVPAFDPEGAKKLLTEAKAAGVPVDTEIKLIARTANFPKVTEVMEAVQQMLTDVGFNVKLEFHEVAEHEKYYSKPYPTDQGVYMLAAMHDNNKGDPVFTMYFKYASDGRQSGISDPKVDDLIAKASAATGDERAKLWSELAAYVHDDLAADIPLFHMVSYSRVGERLDFKPNIATNGQLQLSHIGFK</sequence>
<dbReference type="AlphaFoldDB" id="A0A844HQD2"/>
<feature type="domain" description="Solute-binding protein family 5" evidence="4">
    <location>
        <begin position="131"/>
        <end position="477"/>
    </location>
</feature>
<comment type="similarity">
    <text evidence="2">Belongs to the bacterial solute-binding protein 5 family.</text>
</comment>
<dbReference type="EMBL" id="WMIG01000007">
    <property type="protein sequence ID" value="MTH60365.1"/>
    <property type="molecule type" value="Genomic_DNA"/>
</dbReference>
<dbReference type="GO" id="GO:0015833">
    <property type="term" value="P:peptide transport"/>
    <property type="evidence" value="ECO:0007669"/>
    <property type="project" value="TreeGrafter"/>
</dbReference>
<protein>
    <submittedName>
        <fullName evidence="5">Peptide ABC transporter substrate-binding protein</fullName>
    </submittedName>
</protein>
<dbReference type="Pfam" id="PF00496">
    <property type="entry name" value="SBP_bac_5"/>
    <property type="match status" value="1"/>
</dbReference>
<keyword evidence="3" id="KW-0732">Signal</keyword>
<organism evidence="5 6">
    <name type="scientific">Paracoccus litorisediminis</name>
    <dbReference type="NCBI Taxonomy" id="2006130"/>
    <lineage>
        <taxon>Bacteria</taxon>
        <taxon>Pseudomonadati</taxon>
        <taxon>Pseudomonadota</taxon>
        <taxon>Alphaproteobacteria</taxon>
        <taxon>Rhodobacterales</taxon>
        <taxon>Paracoccaceae</taxon>
        <taxon>Paracoccus</taxon>
    </lineage>
</organism>
<dbReference type="InterPro" id="IPR030678">
    <property type="entry name" value="Peptide/Ni-bd"/>
</dbReference>
<evidence type="ECO:0000313" key="6">
    <source>
        <dbReference type="Proteomes" id="UP000449846"/>
    </source>
</evidence>
<dbReference type="Proteomes" id="UP000449846">
    <property type="component" value="Unassembled WGS sequence"/>
</dbReference>
<dbReference type="InterPro" id="IPR000914">
    <property type="entry name" value="SBP_5_dom"/>
</dbReference>
<dbReference type="InterPro" id="IPR039424">
    <property type="entry name" value="SBP_5"/>
</dbReference>
<dbReference type="GO" id="GO:0030288">
    <property type="term" value="C:outer membrane-bounded periplasmic space"/>
    <property type="evidence" value="ECO:0007669"/>
    <property type="project" value="UniProtKB-ARBA"/>
</dbReference>
<dbReference type="Gene3D" id="3.40.190.10">
    <property type="entry name" value="Periplasmic binding protein-like II"/>
    <property type="match status" value="1"/>
</dbReference>
<dbReference type="Gene3D" id="3.10.105.10">
    <property type="entry name" value="Dipeptide-binding Protein, Domain 3"/>
    <property type="match status" value="1"/>
</dbReference>
<gene>
    <name evidence="5" type="ORF">GL300_14205</name>
</gene>
<dbReference type="SUPFAM" id="SSF53850">
    <property type="entry name" value="Periplasmic binding protein-like II"/>
    <property type="match status" value="1"/>
</dbReference>
<dbReference type="PIRSF" id="PIRSF002741">
    <property type="entry name" value="MppA"/>
    <property type="match status" value="1"/>
</dbReference>
<evidence type="ECO:0000256" key="3">
    <source>
        <dbReference type="ARBA" id="ARBA00022729"/>
    </source>
</evidence>
<dbReference type="Gene3D" id="3.90.76.10">
    <property type="entry name" value="Dipeptide-binding Protein, Domain 1"/>
    <property type="match status" value="1"/>
</dbReference>
<reference evidence="5 6" key="1">
    <citation type="submission" date="2019-11" db="EMBL/GenBank/DDBJ databases">
        <authorList>
            <person name="Dong K."/>
        </authorList>
    </citation>
    <scope>NUCLEOTIDE SEQUENCE [LARGE SCALE GENOMIC DNA]</scope>
    <source>
        <strain evidence="5 6">NBRC 112902</strain>
    </source>
</reference>
<dbReference type="GO" id="GO:1904680">
    <property type="term" value="F:peptide transmembrane transporter activity"/>
    <property type="evidence" value="ECO:0007669"/>
    <property type="project" value="TreeGrafter"/>
</dbReference>
<dbReference type="CDD" id="cd08491">
    <property type="entry name" value="PBP2_NikA_DppA_OppA_like_12"/>
    <property type="match status" value="1"/>
</dbReference>
<name>A0A844HQD2_9RHOB</name>
<dbReference type="GO" id="GO:0043190">
    <property type="term" value="C:ATP-binding cassette (ABC) transporter complex"/>
    <property type="evidence" value="ECO:0007669"/>
    <property type="project" value="InterPro"/>
</dbReference>
<evidence type="ECO:0000256" key="1">
    <source>
        <dbReference type="ARBA" id="ARBA00004418"/>
    </source>
</evidence>
<evidence type="ECO:0000313" key="5">
    <source>
        <dbReference type="EMBL" id="MTH60365.1"/>
    </source>
</evidence>
<proteinExistence type="inferred from homology"/>
<comment type="subcellular location">
    <subcellularLocation>
        <location evidence="1">Periplasm</location>
    </subcellularLocation>
</comment>